<evidence type="ECO:0000313" key="6">
    <source>
        <dbReference type="Ensembl" id="ENSCPBP00000012333.1"/>
    </source>
</evidence>
<dbReference type="Proteomes" id="UP000694380">
    <property type="component" value="Unplaced"/>
</dbReference>
<dbReference type="PANTHER" id="PTHR24291">
    <property type="entry name" value="CYTOCHROME P450 FAMILY 4"/>
    <property type="match status" value="1"/>
</dbReference>
<reference evidence="6" key="2">
    <citation type="submission" date="2025-09" db="UniProtKB">
        <authorList>
            <consortium name="Ensembl"/>
        </authorList>
    </citation>
    <scope>IDENTIFICATION</scope>
</reference>
<dbReference type="GO" id="GO:0020037">
    <property type="term" value="F:heme binding"/>
    <property type="evidence" value="ECO:0007669"/>
    <property type="project" value="InterPro"/>
</dbReference>
<keyword evidence="5" id="KW-0503">Monooxygenase</keyword>
<dbReference type="GO" id="GO:0016705">
    <property type="term" value="F:oxidoreductase activity, acting on paired donors, with incorporation or reduction of molecular oxygen"/>
    <property type="evidence" value="ECO:0007669"/>
    <property type="project" value="InterPro"/>
</dbReference>
<evidence type="ECO:0000256" key="5">
    <source>
        <dbReference type="RuleBase" id="RU000461"/>
    </source>
</evidence>
<evidence type="ECO:0000256" key="2">
    <source>
        <dbReference type="ARBA" id="ARBA00022617"/>
    </source>
</evidence>
<keyword evidence="2 4" id="KW-0349">Heme</keyword>
<dbReference type="Ensembl" id="ENSCPBT00000014703.1">
    <property type="protein sequence ID" value="ENSCPBP00000012333.1"/>
    <property type="gene ID" value="ENSCPBG00000009058.1"/>
</dbReference>
<accession>A0A8C3HA41</accession>
<dbReference type="InterPro" id="IPR002401">
    <property type="entry name" value="Cyt_P450_E_grp-I"/>
</dbReference>
<dbReference type="PRINTS" id="PR00463">
    <property type="entry name" value="EP450I"/>
</dbReference>
<dbReference type="GO" id="GO:0004497">
    <property type="term" value="F:monooxygenase activity"/>
    <property type="evidence" value="ECO:0007669"/>
    <property type="project" value="UniProtKB-KW"/>
</dbReference>
<evidence type="ECO:0000313" key="7">
    <source>
        <dbReference type="Proteomes" id="UP000694380"/>
    </source>
</evidence>
<dbReference type="PRINTS" id="PR00385">
    <property type="entry name" value="P450"/>
</dbReference>
<protein>
    <recommendedName>
        <fullName evidence="8">Cytochrome P450</fullName>
    </recommendedName>
</protein>
<dbReference type="PANTHER" id="PTHR24291:SF201">
    <property type="entry name" value="CYTOCHROME P450, FAMILY 4, SUBFAMILY B, POLYPEPTIDE 7"/>
    <property type="match status" value="1"/>
</dbReference>
<dbReference type="GO" id="GO:0005506">
    <property type="term" value="F:iron ion binding"/>
    <property type="evidence" value="ECO:0007669"/>
    <property type="project" value="InterPro"/>
</dbReference>
<dbReference type="InterPro" id="IPR001128">
    <property type="entry name" value="Cyt_P450"/>
</dbReference>
<evidence type="ECO:0000256" key="1">
    <source>
        <dbReference type="ARBA" id="ARBA00010617"/>
    </source>
</evidence>
<comment type="similarity">
    <text evidence="1 5">Belongs to the cytochrome P450 family.</text>
</comment>
<gene>
    <name evidence="6" type="primary">LOC101944688</name>
</gene>
<dbReference type="Gene3D" id="1.10.630.10">
    <property type="entry name" value="Cytochrome P450"/>
    <property type="match status" value="1"/>
</dbReference>
<evidence type="ECO:0000256" key="3">
    <source>
        <dbReference type="ARBA" id="ARBA00023004"/>
    </source>
</evidence>
<evidence type="ECO:0000256" key="4">
    <source>
        <dbReference type="PIRSR" id="PIRSR602401-1"/>
    </source>
</evidence>
<dbReference type="InterPro" id="IPR017972">
    <property type="entry name" value="Cyt_P450_CS"/>
</dbReference>
<dbReference type="InterPro" id="IPR050196">
    <property type="entry name" value="Cytochrome_P450_Monoox"/>
</dbReference>
<dbReference type="AlphaFoldDB" id="A0A8C3HA41"/>
<keyword evidence="7" id="KW-1185">Reference proteome</keyword>
<keyword evidence="4 5" id="KW-0479">Metal-binding</keyword>
<dbReference type="Pfam" id="PF00067">
    <property type="entry name" value="p450"/>
    <property type="match status" value="2"/>
</dbReference>
<dbReference type="InterPro" id="IPR036396">
    <property type="entry name" value="Cyt_P450_sf"/>
</dbReference>
<proteinExistence type="inferred from homology"/>
<feature type="binding site" description="axial binding residue" evidence="4">
    <location>
        <position position="410"/>
    </location>
    <ligand>
        <name>heme</name>
        <dbReference type="ChEBI" id="CHEBI:30413"/>
    </ligand>
    <ligandPart>
        <name>Fe</name>
        <dbReference type="ChEBI" id="CHEBI:18248"/>
    </ligandPart>
</feature>
<comment type="cofactor">
    <cofactor evidence="4">
        <name>heme</name>
        <dbReference type="ChEBI" id="CHEBI:30413"/>
    </cofactor>
</comment>
<reference evidence="6" key="1">
    <citation type="submission" date="2025-08" db="UniProtKB">
        <authorList>
            <consortium name="Ensembl"/>
        </authorList>
    </citation>
    <scope>IDENTIFICATION</scope>
</reference>
<evidence type="ECO:0008006" key="8">
    <source>
        <dbReference type="Google" id="ProtNLM"/>
    </source>
</evidence>
<keyword evidence="5" id="KW-0560">Oxidoreductase</keyword>
<name>A0A8C3HA41_CHRPI</name>
<sequence length="465" mass="54452">PVSDVSRIFYLPIVLCLTYMVLKAIKLYQWRRELNKALKSFPGPPVHWLFGNVHEFTGRGKDLDKVLEWSKKYARAFPVWFGKFVVFVTLNDADYAKAVCARGGKGLLTLQGRKWFQHRKLLTPGFHYGVLKPYVSLITKSTQVIKVVYFAKCHLNPSINFSFRENSYIKSVFEITFQINYRIWYLPYQIDFIYWLSRDGRRFQKACEMVHLQTDKVIKERKKSLKDERELEKIQKKRHLDFLDILLCAKDENGAGLSDEDIRAEVDTFMFGGHDTTASGISWTLYCLAMYPEHQQKCREEIRELLGDREIIQWDDLGKMPYTTMCIKESMRIFPPVPLVSRQLSKPITFHDGRYLPEGTLVGINIYLIHRDPNLWKDPEVFDPMRFSPENSSQRHSHAFMPFSAGARNCIGQQFAMIEMKVAIALSLLRFEFSPNPEKIPRKIPQLVLRSKNGIHVHLKKIHWH</sequence>
<dbReference type="PROSITE" id="PS00086">
    <property type="entry name" value="CYTOCHROME_P450"/>
    <property type="match status" value="1"/>
</dbReference>
<keyword evidence="3 4" id="KW-0408">Iron</keyword>
<dbReference type="GeneTree" id="ENSGT00940000161527"/>
<organism evidence="6 7">
    <name type="scientific">Chrysemys picta bellii</name>
    <name type="common">Western painted turtle</name>
    <name type="synonym">Emys bellii</name>
    <dbReference type="NCBI Taxonomy" id="8478"/>
    <lineage>
        <taxon>Eukaryota</taxon>
        <taxon>Metazoa</taxon>
        <taxon>Chordata</taxon>
        <taxon>Craniata</taxon>
        <taxon>Vertebrata</taxon>
        <taxon>Euteleostomi</taxon>
        <taxon>Archelosauria</taxon>
        <taxon>Testudinata</taxon>
        <taxon>Testudines</taxon>
        <taxon>Cryptodira</taxon>
        <taxon>Durocryptodira</taxon>
        <taxon>Testudinoidea</taxon>
        <taxon>Emydidae</taxon>
        <taxon>Chrysemys</taxon>
    </lineage>
</organism>
<dbReference type="SUPFAM" id="SSF48264">
    <property type="entry name" value="Cytochrome P450"/>
    <property type="match status" value="1"/>
</dbReference>